<keyword evidence="2" id="KW-1185">Reference proteome</keyword>
<evidence type="ECO:0000313" key="1">
    <source>
        <dbReference type="EMBL" id="WQG90172.1"/>
    </source>
</evidence>
<accession>A0ABZ0XHN0</accession>
<reference evidence="1 2" key="1">
    <citation type="submission" date="2023-11" db="EMBL/GenBank/DDBJ databases">
        <title>MicrobeMod: A computational toolkit for identifying prokaryotic methylation and restriction-modification with nanopore sequencing.</title>
        <authorList>
            <person name="Crits-Christoph A."/>
            <person name="Kang S.C."/>
            <person name="Lee H."/>
            <person name="Ostrov N."/>
        </authorList>
    </citation>
    <scope>NUCLEOTIDE SEQUENCE [LARGE SCALE GENOMIC DNA]</scope>
    <source>
        <strain evidence="1 2">ATCC 23090</strain>
    </source>
</reference>
<dbReference type="RefSeq" id="WP_262487769.1">
    <property type="nucleotide sequence ID" value="NZ_CP139972.1"/>
</dbReference>
<sequence length="42" mass="4700">MEAVKMALGNGRMWLESMQPSRLNFKSTFKCLAFYRGGLGAT</sequence>
<evidence type="ECO:0000313" key="2">
    <source>
        <dbReference type="Proteomes" id="UP001326715"/>
    </source>
</evidence>
<proteinExistence type="predicted"/>
<dbReference type="EMBL" id="CP140154">
    <property type="protein sequence ID" value="WQG90172.1"/>
    <property type="molecule type" value="Genomic_DNA"/>
</dbReference>
<protein>
    <recommendedName>
        <fullName evidence="3">Transposase</fullName>
    </recommendedName>
</protein>
<gene>
    <name evidence="1" type="ORF">SR876_01585</name>
</gene>
<evidence type="ECO:0008006" key="3">
    <source>
        <dbReference type="Google" id="ProtNLM"/>
    </source>
</evidence>
<organism evidence="1 2">
    <name type="scientific">Chitinophaga sancti</name>
    <dbReference type="NCBI Taxonomy" id="1004"/>
    <lineage>
        <taxon>Bacteria</taxon>
        <taxon>Pseudomonadati</taxon>
        <taxon>Bacteroidota</taxon>
        <taxon>Chitinophagia</taxon>
        <taxon>Chitinophagales</taxon>
        <taxon>Chitinophagaceae</taxon>
        <taxon>Chitinophaga</taxon>
    </lineage>
</organism>
<name>A0ABZ0XHN0_9BACT</name>
<dbReference type="Proteomes" id="UP001326715">
    <property type="component" value="Chromosome"/>
</dbReference>